<evidence type="ECO:0000313" key="2">
    <source>
        <dbReference type="Proteomes" id="UP000243488"/>
    </source>
</evidence>
<name>A0A1V0B5V9_9GAMM</name>
<accession>A0A1V0B5V9</accession>
<reference evidence="1 2" key="1">
    <citation type="submission" date="2017-03" db="EMBL/GenBank/DDBJ databases">
        <title>Complete genome sequence of the novel DNRA strain Pseudomonas sp. S-6-2 isolated from Chinese polluted river sediment. Journal of Biotechnology.</title>
        <authorList>
            <person name="Li J."/>
            <person name="Xiang F."/>
            <person name="Wang L."/>
            <person name="Xi L."/>
            <person name="Liu J."/>
        </authorList>
    </citation>
    <scope>NUCLEOTIDE SEQUENCE [LARGE SCALE GENOMIC DNA]</scope>
    <source>
        <strain evidence="1 2">S-6-2</strain>
    </source>
</reference>
<dbReference type="KEGG" id="ppha:BVH74_11375"/>
<evidence type="ECO:0000313" key="1">
    <source>
        <dbReference type="EMBL" id="AQZ95316.1"/>
    </source>
</evidence>
<organism evidence="1 2">
    <name type="scientific">Halopseudomonas phragmitis</name>
    <dbReference type="NCBI Taxonomy" id="1931241"/>
    <lineage>
        <taxon>Bacteria</taxon>
        <taxon>Pseudomonadati</taxon>
        <taxon>Pseudomonadota</taxon>
        <taxon>Gammaproteobacteria</taxon>
        <taxon>Pseudomonadales</taxon>
        <taxon>Pseudomonadaceae</taxon>
        <taxon>Halopseudomonas</taxon>
    </lineage>
</organism>
<dbReference type="AlphaFoldDB" id="A0A1V0B5V9"/>
<gene>
    <name evidence="1" type="ORF">BVH74_11375</name>
</gene>
<dbReference type="Proteomes" id="UP000243488">
    <property type="component" value="Chromosome"/>
</dbReference>
<protein>
    <submittedName>
        <fullName evidence="1">Uncharacterized protein</fullName>
    </submittedName>
</protein>
<sequence>MVLIDEQPQHFHVGTLRYQNFIRSDVSDWGIKEELNAYVVEKLDGVNGQQVVLVEPTPGLQSRATKMIKPGWDSLLFNDAIEDHVLASLAGHDLDFLLTVEPMEGDIEYGVSVTASNYGLYTRCHFIQGCNARALRHFTVRAYALNPLRLAAMVDIQQGTTAVEDSRVEINWPEDINNLSAQELDRAKELVTASALRSIDMVAKNASFHSR</sequence>
<dbReference type="EMBL" id="CP020100">
    <property type="protein sequence ID" value="AQZ95316.1"/>
    <property type="molecule type" value="Genomic_DNA"/>
</dbReference>
<keyword evidence="2" id="KW-1185">Reference proteome</keyword>
<proteinExistence type="predicted"/>